<evidence type="ECO:0000313" key="2">
    <source>
        <dbReference type="Proteomes" id="UP000823749"/>
    </source>
</evidence>
<comment type="caution">
    <text evidence="1">The sequence shown here is derived from an EMBL/GenBank/DDBJ whole genome shotgun (WGS) entry which is preliminary data.</text>
</comment>
<sequence>MNNVEIQSDYLIAVNLINEGSLAEDSKILTVHTGSILVHIYREVNQSADLLARLGDEQEEDLVENSSHYVACEV</sequence>
<organism evidence="1 2">
    <name type="scientific">Rhododendron griersonianum</name>
    <dbReference type="NCBI Taxonomy" id="479676"/>
    <lineage>
        <taxon>Eukaryota</taxon>
        <taxon>Viridiplantae</taxon>
        <taxon>Streptophyta</taxon>
        <taxon>Embryophyta</taxon>
        <taxon>Tracheophyta</taxon>
        <taxon>Spermatophyta</taxon>
        <taxon>Magnoliopsida</taxon>
        <taxon>eudicotyledons</taxon>
        <taxon>Gunneridae</taxon>
        <taxon>Pentapetalae</taxon>
        <taxon>asterids</taxon>
        <taxon>Ericales</taxon>
        <taxon>Ericaceae</taxon>
        <taxon>Ericoideae</taxon>
        <taxon>Rhodoreae</taxon>
        <taxon>Rhododendron</taxon>
    </lineage>
</organism>
<keyword evidence="2" id="KW-1185">Reference proteome</keyword>
<reference evidence="1" key="1">
    <citation type="submission" date="2020-08" db="EMBL/GenBank/DDBJ databases">
        <title>Plant Genome Project.</title>
        <authorList>
            <person name="Zhang R.-G."/>
        </authorList>
    </citation>
    <scope>NUCLEOTIDE SEQUENCE</scope>
    <source>
        <strain evidence="1">WSP0</strain>
        <tissue evidence="1">Leaf</tissue>
    </source>
</reference>
<name>A0AAV6JFL4_9ERIC</name>
<evidence type="ECO:0000313" key="1">
    <source>
        <dbReference type="EMBL" id="KAG5538998.1"/>
    </source>
</evidence>
<evidence type="ECO:0008006" key="3">
    <source>
        <dbReference type="Google" id="ProtNLM"/>
    </source>
</evidence>
<gene>
    <name evidence="1" type="ORF">RHGRI_019524</name>
</gene>
<dbReference type="EMBL" id="JACTNZ010000007">
    <property type="protein sequence ID" value="KAG5538998.1"/>
    <property type="molecule type" value="Genomic_DNA"/>
</dbReference>
<proteinExistence type="predicted"/>
<accession>A0AAV6JFL4</accession>
<dbReference type="Proteomes" id="UP000823749">
    <property type="component" value="Chromosome 7"/>
</dbReference>
<protein>
    <recommendedName>
        <fullName evidence="3">RNase H type-1 domain-containing protein</fullName>
    </recommendedName>
</protein>
<dbReference type="AlphaFoldDB" id="A0AAV6JFL4"/>